<organism evidence="2 3">
    <name type="scientific">Macrostomum lignano</name>
    <dbReference type="NCBI Taxonomy" id="282301"/>
    <lineage>
        <taxon>Eukaryota</taxon>
        <taxon>Metazoa</taxon>
        <taxon>Spiralia</taxon>
        <taxon>Lophotrochozoa</taxon>
        <taxon>Platyhelminthes</taxon>
        <taxon>Rhabditophora</taxon>
        <taxon>Macrostomorpha</taxon>
        <taxon>Macrostomida</taxon>
        <taxon>Macrostomidae</taxon>
        <taxon>Macrostomum</taxon>
    </lineage>
</organism>
<dbReference type="InterPro" id="IPR016187">
    <property type="entry name" value="CTDL_fold"/>
</dbReference>
<comment type="caution">
    <text evidence="2">The sequence shown here is derived from an EMBL/GenBank/DDBJ whole genome shotgun (WGS) entry which is preliminary data.</text>
</comment>
<dbReference type="Pfam" id="PF00059">
    <property type="entry name" value="Lectin_C"/>
    <property type="match status" value="1"/>
</dbReference>
<dbReference type="CDD" id="cd00037">
    <property type="entry name" value="CLECT"/>
    <property type="match status" value="1"/>
</dbReference>
<dbReference type="InterPro" id="IPR001304">
    <property type="entry name" value="C-type_lectin-like"/>
</dbReference>
<dbReference type="Gene3D" id="3.10.100.10">
    <property type="entry name" value="Mannose-Binding Protein A, subunit A"/>
    <property type="match status" value="1"/>
</dbReference>
<dbReference type="PROSITE" id="PS50041">
    <property type="entry name" value="C_TYPE_LECTIN_2"/>
    <property type="match status" value="1"/>
</dbReference>
<protein>
    <recommendedName>
        <fullName evidence="1">C-type lectin domain-containing protein</fullName>
    </recommendedName>
</protein>
<accession>A0A267GY97</accession>
<feature type="domain" description="C-type lectin" evidence="1">
    <location>
        <begin position="310"/>
        <end position="428"/>
    </location>
</feature>
<evidence type="ECO:0000313" key="3">
    <source>
        <dbReference type="Proteomes" id="UP000215902"/>
    </source>
</evidence>
<evidence type="ECO:0000259" key="1">
    <source>
        <dbReference type="PROSITE" id="PS50041"/>
    </source>
</evidence>
<dbReference type="EMBL" id="NIVC01000099">
    <property type="protein sequence ID" value="PAA91000.1"/>
    <property type="molecule type" value="Genomic_DNA"/>
</dbReference>
<dbReference type="SMART" id="SM00034">
    <property type="entry name" value="CLECT"/>
    <property type="match status" value="1"/>
</dbReference>
<sequence length="436" mass="47442">CWLLSAFLALCVSAQNIGPAQLDKLSQSPAGLGRYMPAAWAIPKSTVANQGQNSLMLTATASGPFIQGAYLTEMPVWIYFPFDFNVTGFLVYGNMSRSTSPAGRVTSFKAGYSTTKSYLTSGSTVYIMGGSGSPKTFSVFYADASTPSFVPLEVSMVTQLALFEVATCQTACVLQLDLVGYPSTTACPGIPTAEYTSSITKTAQETLVTLNFTRIYYLTSFVLRGLSAEPNFWLSYQKVLGEPAENLTHAWNSSLYLFPVTYADERFVVPFILTPVQLQIHLSPTSAVTGIDSLTGCAIETCPPGWMRGLTGFCWHREESEVAWSEADQFCTSGLAWGGWRGRLLLGKTVVERNILMNGATIESSFGTYHVGLRRNSTTNKWLWSDGTQPEAGTYYMARPPPDCAALDSSKAAVVTVPCTSKLHFICQLDMYMGMC</sequence>
<dbReference type="SUPFAM" id="SSF56436">
    <property type="entry name" value="C-type lectin-like"/>
    <property type="match status" value="1"/>
</dbReference>
<reference evidence="2 3" key="1">
    <citation type="submission" date="2017-06" db="EMBL/GenBank/DDBJ databases">
        <title>A platform for efficient transgenesis in Macrostomum lignano, a flatworm model organism for stem cell research.</title>
        <authorList>
            <person name="Berezikov E."/>
        </authorList>
    </citation>
    <scope>NUCLEOTIDE SEQUENCE [LARGE SCALE GENOMIC DNA]</scope>
    <source>
        <strain evidence="2">DV1</strain>
        <tissue evidence="2">Whole organism</tissue>
    </source>
</reference>
<dbReference type="AlphaFoldDB" id="A0A267GY97"/>
<dbReference type="Proteomes" id="UP000215902">
    <property type="component" value="Unassembled WGS sequence"/>
</dbReference>
<evidence type="ECO:0000313" key="2">
    <source>
        <dbReference type="EMBL" id="PAA91000.1"/>
    </source>
</evidence>
<keyword evidence="3" id="KW-1185">Reference proteome</keyword>
<name>A0A267GY97_9PLAT</name>
<feature type="non-terminal residue" evidence="2">
    <location>
        <position position="1"/>
    </location>
</feature>
<dbReference type="InterPro" id="IPR016186">
    <property type="entry name" value="C-type_lectin-like/link_sf"/>
</dbReference>
<proteinExistence type="predicted"/>
<gene>
    <name evidence="2" type="ORF">BOX15_Mlig021120g1</name>
</gene>